<dbReference type="EMBL" id="BMOE01000001">
    <property type="protein sequence ID" value="GGJ64895.1"/>
    <property type="molecule type" value="Genomic_DNA"/>
</dbReference>
<name>A0A917P712_9DEIO</name>
<accession>A0A917P712</accession>
<evidence type="ECO:0008006" key="4">
    <source>
        <dbReference type="Google" id="ProtNLM"/>
    </source>
</evidence>
<dbReference type="RefSeq" id="WP_188960700.1">
    <property type="nucleotide sequence ID" value="NZ_BMOE01000001.1"/>
</dbReference>
<dbReference type="InterPro" id="IPR000944">
    <property type="entry name" value="Tscrpt_reg_Rrf2"/>
</dbReference>
<sequence length="160" mass="17294">MWISTKAQYGLRALVDIARQPGEVVPLKDVSARQGISQAYLEQIASNLRRSGFIRSVRGASGGYRLARIPEDINAYDVVVALEGSIAPVECVEHDHSCDRSGLCSTEGLWRRVDSALRQVLGASTLADLIREEEALHGPRLVQLEDAPPSPLHGGIVAPS</sequence>
<gene>
    <name evidence="2" type="ORF">GCM10008939_05960</name>
</gene>
<dbReference type="Pfam" id="PF02082">
    <property type="entry name" value="Rrf2"/>
    <property type="match status" value="1"/>
</dbReference>
<reference evidence="2" key="1">
    <citation type="journal article" date="2014" name="Int. J. Syst. Evol. Microbiol.">
        <title>Complete genome sequence of Corynebacterium casei LMG S-19264T (=DSM 44701T), isolated from a smear-ripened cheese.</title>
        <authorList>
            <consortium name="US DOE Joint Genome Institute (JGI-PGF)"/>
            <person name="Walter F."/>
            <person name="Albersmeier A."/>
            <person name="Kalinowski J."/>
            <person name="Ruckert C."/>
        </authorList>
    </citation>
    <scope>NUCLEOTIDE SEQUENCE</scope>
    <source>
        <strain evidence="2">JCM 14371</strain>
    </source>
</reference>
<keyword evidence="3" id="KW-1185">Reference proteome</keyword>
<evidence type="ECO:0000313" key="3">
    <source>
        <dbReference type="Proteomes" id="UP000635726"/>
    </source>
</evidence>
<comment type="caution">
    <text evidence="2">The sequence shown here is derived from an EMBL/GenBank/DDBJ whole genome shotgun (WGS) entry which is preliminary data.</text>
</comment>
<evidence type="ECO:0000256" key="1">
    <source>
        <dbReference type="ARBA" id="ARBA00023125"/>
    </source>
</evidence>
<dbReference type="SUPFAM" id="SSF46785">
    <property type="entry name" value="Winged helix' DNA-binding domain"/>
    <property type="match status" value="1"/>
</dbReference>
<dbReference type="Gene3D" id="1.10.10.10">
    <property type="entry name" value="Winged helix-like DNA-binding domain superfamily/Winged helix DNA-binding domain"/>
    <property type="match status" value="1"/>
</dbReference>
<keyword evidence="1" id="KW-0238">DNA-binding</keyword>
<dbReference type="PROSITE" id="PS51197">
    <property type="entry name" value="HTH_RRF2_2"/>
    <property type="match status" value="1"/>
</dbReference>
<proteinExistence type="predicted"/>
<reference evidence="2" key="2">
    <citation type="submission" date="2020-09" db="EMBL/GenBank/DDBJ databases">
        <authorList>
            <person name="Sun Q."/>
            <person name="Ohkuma M."/>
        </authorList>
    </citation>
    <scope>NUCLEOTIDE SEQUENCE</scope>
    <source>
        <strain evidence="2">JCM 14371</strain>
    </source>
</reference>
<dbReference type="InterPro" id="IPR036390">
    <property type="entry name" value="WH_DNA-bd_sf"/>
</dbReference>
<dbReference type="Proteomes" id="UP000635726">
    <property type="component" value="Unassembled WGS sequence"/>
</dbReference>
<organism evidence="2 3">
    <name type="scientific">Deinococcus aquiradiocola</name>
    <dbReference type="NCBI Taxonomy" id="393059"/>
    <lineage>
        <taxon>Bacteria</taxon>
        <taxon>Thermotogati</taxon>
        <taxon>Deinococcota</taxon>
        <taxon>Deinococci</taxon>
        <taxon>Deinococcales</taxon>
        <taxon>Deinococcaceae</taxon>
        <taxon>Deinococcus</taxon>
    </lineage>
</organism>
<dbReference type="PANTHER" id="PTHR33221:SF5">
    <property type="entry name" value="HTH-TYPE TRANSCRIPTIONAL REGULATOR ISCR"/>
    <property type="match status" value="1"/>
</dbReference>
<dbReference type="GO" id="GO:0003700">
    <property type="term" value="F:DNA-binding transcription factor activity"/>
    <property type="evidence" value="ECO:0007669"/>
    <property type="project" value="TreeGrafter"/>
</dbReference>
<protein>
    <recommendedName>
        <fullName evidence="4">Rrf2 family transcriptional regulator</fullName>
    </recommendedName>
</protein>
<dbReference type="InterPro" id="IPR036388">
    <property type="entry name" value="WH-like_DNA-bd_sf"/>
</dbReference>
<dbReference type="NCBIfam" id="TIGR00738">
    <property type="entry name" value="rrf2_super"/>
    <property type="match status" value="1"/>
</dbReference>
<dbReference type="GO" id="GO:0005829">
    <property type="term" value="C:cytosol"/>
    <property type="evidence" value="ECO:0007669"/>
    <property type="project" value="TreeGrafter"/>
</dbReference>
<dbReference type="GO" id="GO:0003677">
    <property type="term" value="F:DNA binding"/>
    <property type="evidence" value="ECO:0007669"/>
    <property type="project" value="UniProtKB-KW"/>
</dbReference>
<evidence type="ECO:0000313" key="2">
    <source>
        <dbReference type="EMBL" id="GGJ64895.1"/>
    </source>
</evidence>
<dbReference type="AlphaFoldDB" id="A0A917P712"/>
<dbReference type="PANTHER" id="PTHR33221">
    <property type="entry name" value="WINGED HELIX-TURN-HELIX TRANSCRIPTIONAL REGULATOR, RRF2 FAMILY"/>
    <property type="match status" value="1"/>
</dbReference>